<comment type="caution">
    <text evidence="3">The sequence shown here is derived from an EMBL/GenBank/DDBJ whole genome shotgun (WGS) entry which is preliminary data.</text>
</comment>
<dbReference type="OrthoDB" id="9796817at2"/>
<evidence type="ECO:0000259" key="2">
    <source>
        <dbReference type="Pfam" id="PF00496"/>
    </source>
</evidence>
<gene>
    <name evidence="3" type="ORF">BKA23_1316</name>
</gene>
<evidence type="ECO:0000313" key="4">
    <source>
        <dbReference type="Proteomes" id="UP000318297"/>
    </source>
</evidence>
<evidence type="ECO:0000313" key="3">
    <source>
        <dbReference type="EMBL" id="TWE12504.1"/>
    </source>
</evidence>
<protein>
    <submittedName>
        <fullName evidence="3">Peptide/nickel transport system substrate-binding protein</fullName>
    </submittedName>
</protein>
<feature type="signal peptide" evidence="1">
    <location>
        <begin position="1"/>
        <end position="18"/>
    </location>
</feature>
<dbReference type="SUPFAM" id="SSF53850">
    <property type="entry name" value="Periplasmic binding protein-like II"/>
    <property type="match status" value="1"/>
</dbReference>
<dbReference type="EMBL" id="VIVQ01000001">
    <property type="protein sequence ID" value="TWE12504.1"/>
    <property type="molecule type" value="Genomic_DNA"/>
</dbReference>
<keyword evidence="1" id="KW-0732">Signal</keyword>
<dbReference type="Gene3D" id="3.40.190.10">
    <property type="entry name" value="Periplasmic binding protein-like II"/>
    <property type="match status" value="1"/>
</dbReference>
<dbReference type="AlphaFoldDB" id="A0A561EA53"/>
<dbReference type="GO" id="GO:1904680">
    <property type="term" value="F:peptide transmembrane transporter activity"/>
    <property type="evidence" value="ECO:0007669"/>
    <property type="project" value="TreeGrafter"/>
</dbReference>
<dbReference type="Pfam" id="PF00496">
    <property type="entry name" value="SBP_bac_5"/>
    <property type="match status" value="1"/>
</dbReference>
<dbReference type="Gene3D" id="3.10.105.10">
    <property type="entry name" value="Dipeptide-binding Protein, Domain 3"/>
    <property type="match status" value="1"/>
</dbReference>
<organism evidence="3 4">
    <name type="scientific">Rudaeicoccus suwonensis</name>
    <dbReference type="NCBI Taxonomy" id="657409"/>
    <lineage>
        <taxon>Bacteria</taxon>
        <taxon>Bacillati</taxon>
        <taxon>Actinomycetota</taxon>
        <taxon>Actinomycetes</taxon>
        <taxon>Micrococcales</taxon>
        <taxon>Dermacoccaceae</taxon>
        <taxon>Rudaeicoccus</taxon>
    </lineage>
</organism>
<proteinExistence type="predicted"/>
<reference evidence="3 4" key="1">
    <citation type="submission" date="2019-06" db="EMBL/GenBank/DDBJ databases">
        <title>Sequencing the genomes of 1000 actinobacteria strains.</title>
        <authorList>
            <person name="Klenk H.-P."/>
        </authorList>
    </citation>
    <scope>NUCLEOTIDE SEQUENCE [LARGE SCALE GENOMIC DNA]</scope>
    <source>
        <strain evidence="3 4">DSM 19560</strain>
    </source>
</reference>
<dbReference type="Proteomes" id="UP000318297">
    <property type="component" value="Unassembled WGS sequence"/>
</dbReference>
<dbReference type="PROSITE" id="PS51257">
    <property type="entry name" value="PROKAR_LIPOPROTEIN"/>
    <property type="match status" value="1"/>
</dbReference>
<evidence type="ECO:0000256" key="1">
    <source>
        <dbReference type="SAM" id="SignalP"/>
    </source>
</evidence>
<feature type="domain" description="Solute-binding protein family 5" evidence="2">
    <location>
        <begin position="113"/>
        <end position="499"/>
    </location>
</feature>
<dbReference type="InterPro" id="IPR000914">
    <property type="entry name" value="SBP_5_dom"/>
</dbReference>
<dbReference type="GO" id="GO:0015833">
    <property type="term" value="P:peptide transport"/>
    <property type="evidence" value="ECO:0007669"/>
    <property type="project" value="TreeGrafter"/>
</dbReference>
<dbReference type="PANTHER" id="PTHR30290:SF83">
    <property type="entry name" value="ABC TRANSPORTER SUBSTRATE-BINDING PROTEIN"/>
    <property type="match status" value="1"/>
</dbReference>
<name>A0A561EA53_9MICO</name>
<sequence length="583" mass="62346">MRWTKVVALAAVGTVAVAGCGGGSANTKSTASNSALGDTFEKVPASAGLQPDVKGPAAEVAGATKGGTLTFNVNSVPESTDPSVQYYQDTAAIMRLTNRTLTQFKMQGNKSVLVPDMATDLGSVSKDGLTWSFTLKPNLKYEDGTAIKASDIKYSVERSFAVDELPGGPTYQIDYFKGGDTYKGPWQSKGGLDSIKADDATGTISFTMRKKFASFPYFASFTMFGGIPQAKDTKTNYQLHWISSGPYKIQSYNKGTNLTLVKNTNWDASSDPARHQYPDTITFNFGKDIPTTAKSIMASNGTDATTASYDGVDASILQQALGSNKNQVATGASPCVAWQTLDTQKIPLEVRKAIAVAYPYDQLRIAGAVTQFDYSPASTIAAPQIPGFEKYVDPMFPGKGKGDPAKAKQMLAAAGKTGFELSYYYTNDDPTAQNVEAVRKPLLEAAGFKVKSIGVSKTERRKKVRDPKAEVNMGQGVSGGWCYDWPAGDSVYPPLFNSTLPLNGGVGNLKDKALDNEMSDISQLPLEQQGAKWTALDKKILTTMVPAIPTNYSKGSVIFGTKVHNTVVDPNSGMPDITGMWVG</sequence>
<dbReference type="RefSeq" id="WP_145226569.1">
    <property type="nucleotide sequence ID" value="NZ_VIVQ01000001.1"/>
</dbReference>
<keyword evidence="4" id="KW-1185">Reference proteome</keyword>
<accession>A0A561EA53</accession>
<dbReference type="InterPro" id="IPR039424">
    <property type="entry name" value="SBP_5"/>
</dbReference>
<feature type="chain" id="PRO_5039224209" evidence="1">
    <location>
        <begin position="19"/>
        <end position="583"/>
    </location>
</feature>
<dbReference type="PANTHER" id="PTHR30290">
    <property type="entry name" value="PERIPLASMIC BINDING COMPONENT OF ABC TRANSPORTER"/>
    <property type="match status" value="1"/>
</dbReference>